<dbReference type="PANTHER" id="PTHR11054">
    <property type="entry name" value="6-PHOSPHOGLUCONOLACTONASE"/>
    <property type="match status" value="1"/>
</dbReference>
<dbReference type="CDD" id="cd01400">
    <property type="entry name" value="6PGL"/>
    <property type="match status" value="1"/>
</dbReference>
<dbReference type="PANTHER" id="PTHR11054:SF0">
    <property type="entry name" value="6-PHOSPHOGLUCONOLACTONASE"/>
    <property type="match status" value="1"/>
</dbReference>
<dbReference type="Gene3D" id="3.40.50.1360">
    <property type="match status" value="1"/>
</dbReference>
<dbReference type="AlphaFoldDB" id="A0A6J6IY02"/>
<reference evidence="3" key="1">
    <citation type="submission" date="2020-05" db="EMBL/GenBank/DDBJ databases">
        <authorList>
            <person name="Chiriac C."/>
            <person name="Salcher M."/>
            <person name="Ghai R."/>
            <person name="Kavagutti S V."/>
        </authorList>
    </citation>
    <scope>NUCLEOTIDE SEQUENCE</scope>
</reference>
<dbReference type="GO" id="GO:0006098">
    <property type="term" value="P:pentose-phosphate shunt"/>
    <property type="evidence" value="ECO:0007669"/>
    <property type="project" value="InterPro"/>
</dbReference>
<feature type="domain" description="Glucosamine/galactosamine-6-phosphate isomerase" evidence="2">
    <location>
        <begin position="11"/>
        <end position="220"/>
    </location>
</feature>
<dbReference type="InterPro" id="IPR006148">
    <property type="entry name" value="Glc/Gal-6P_isomerase"/>
</dbReference>
<dbReference type="InterPro" id="IPR039104">
    <property type="entry name" value="6PGL"/>
</dbReference>
<name>A0A6J6IY02_9ZZZZ</name>
<organism evidence="3">
    <name type="scientific">freshwater metagenome</name>
    <dbReference type="NCBI Taxonomy" id="449393"/>
    <lineage>
        <taxon>unclassified sequences</taxon>
        <taxon>metagenomes</taxon>
        <taxon>ecological metagenomes</taxon>
    </lineage>
</organism>
<dbReference type="GO" id="GO:0005975">
    <property type="term" value="P:carbohydrate metabolic process"/>
    <property type="evidence" value="ECO:0007669"/>
    <property type="project" value="InterPro"/>
</dbReference>
<dbReference type="InterPro" id="IPR005900">
    <property type="entry name" value="6-phosphogluconolactonase_DevB"/>
</dbReference>
<dbReference type="NCBIfam" id="TIGR01198">
    <property type="entry name" value="pgl"/>
    <property type="match status" value="1"/>
</dbReference>
<evidence type="ECO:0000256" key="1">
    <source>
        <dbReference type="ARBA" id="ARBA00010662"/>
    </source>
</evidence>
<proteinExistence type="inferred from homology"/>
<dbReference type="SUPFAM" id="SSF100950">
    <property type="entry name" value="NagB/RpiA/CoA transferase-like"/>
    <property type="match status" value="1"/>
</dbReference>
<evidence type="ECO:0000313" key="3">
    <source>
        <dbReference type="EMBL" id="CAB4629358.1"/>
    </source>
</evidence>
<accession>A0A6J6IY02</accession>
<comment type="similarity">
    <text evidence="1">Belongs to the glucosamine/galactosamine-6-phosphate isomerase family. 6-phosphogluconolactonase subfamily.</text>
</comment>
<gene>
    <name evidence="3" type="ORF">UFOPK2106_00134</name>
</gene>
<evidence type="ECO:0000259" key="2">
    <source>
        <dbReference type="Pfam" id="PF01182"/>
    </source>
</evidence>
<sequence>MKRVVIGDLVDADAVAETAAQDLASNLSSLLDTQQEVNLVLTGGTVGIKTLSKLAPLVKDVDFSRLSIWWGDERFVVPDSPERNFLQAKDALLSRVQIPTGNIHPMPSTEDGDLAEAAEAFAKTLESEAPNFDLVLLGMGGDGHVASLFPGSSPIEFGRWIIAESYSPKAPAQRISLSYEALSSAKEVWFLVSGEDKSNAVSRVFAGELLPAGRVTGKNLTKWYMDKAAASGITS</sequence>
<dbReference type="GO" id="GO:0017057">
    <property type="term" value="F:6-phosphogluconolactonase activity"/>
    <property type="evidence" value="ECO:0007669"/>
    <property type="project" value="InterPro"/>
</dbReference>
<protein>
    <submittedName>
        <fullName evidence="3">Unannotated protein</fullName>
    </submittedName>
</protein>
<dbReference type="EMBL" id="CAEZVS010000008">
    <property type="protein sequence ID" value="CAB4629358.1"/>
    <property type="molecule type" value="Genomic_DNA"/>
</dbReference>
<dbReference type="InterPro" id="IPR037171">
    <property type="entry name" value="NagB/RpiA_transferase-like"/>
</dbReference>
<dbReference type="Pfam" id="PF01182">
    <property type="entry name" value="Glucosamine_iso"/>
    <property type="match status" value="1"/>
</dbReference>